<evidence type="ECO:0000256" key="7">
    <source>
        <dbReference type="RuleBase" id="RU003435"/>
    </source>
</evidence>
<accession>A0A346Y0H0</accession>
<keyword evidence="4 7" id="KW-0378">Hydrolase</keyword>
<protein>
    <submittedName>
        <fullName evidence="10">Dipeptidyl carboxypeptidase Dcp</fullName>
    </submittedName>
</protein>
<evidence type="ECO:0000256" key="2">
    <source>
        <dbReference type="ARBA" id="ARBA00022670"/>
    </source>
</evidence>
<dbReference type="GO" id="GO:0006508">
    <property type="term" value="P:proteolysis"/>
    <property type="evidence" value="ECO:0007669"/>
    <property type="project" value="UniProtKB-KW"/>
</dbReference>
<feature type="region of interest" description="Disordered" evidence="8">
    <location>
        <begin position="1"/>
        <end position="36"/>
    </location>
</feature>
<dbReference type="AlphaFoldDB" id="A0A346Y0H0"/>
<dbReference type="PANTHER" id="PTHR43660">
    <property type="entry name" value="DIPEPTIDYL CARBOXYPEPTIDASE"/>
    <property type="match status" value="1"/>
</dbReference>
<evidence type="ECO:0000256" key="4">
    <source>
        <dbReference type="ARBA" id="ARBA00022801"/>
    </source>
</evidence>
<keyword evidence="6 7" id="KW-0482">Metalloprotease</keyword>
<dbReference type="EMBL" id="CP031165">
    <property type="protein sequence ID" value="AXV07967.1"/>
    <property type="molecule type" value="Genomic_DNA"/>
</dbReference>
<dbReference type="Gene3D" id="3.40.390.10">
    <property type="entry name" value="Collagenase (Catalytic Domain)"/>
    <property type="match status" value="1"/>
</dbReference>
<dbReference type="CDD" id="cd06456">
    <property type="entry name" value="M3A_DCP"/>
    <property type="match status" value="1"/>
</dbReference>
<evidence type="ECO:0000313" key="11">
    <source>
        <dbReference type="Proteomes" id="UP000264006"/>
    </source>
</evidence>
<keyword evidence="11" id="KW-1185">Reference proteome</keyword>
<proteinExistence type="inferred from homology"/>
<organism evidence="10 11">
    <name type="scientific">Euzebya pacifica</name>
    <dbReference type="NCBI Taxonomy" id="1608957"/>
    <lineage>
        <taxon>Bacteria</taxon>
        <taxon>Bacillati</taxon>
        <taxon>Actinomycetota</taxon>
        <taxon>Nitriliruptoria</taxon>
        <taxon>Euzebyales</taxon>
    </lineage>
</organism>
<evidence type="ECO:0000256" key="1">
    <source>
        <dbReference type="ARBA" id="ARBA00006040"/>
    </source>
</evidence>
<dbReference type="Pfam" id="PF01432">
    <property type="entry name" value="Peptidase_M3"/>
    <property type="match status" value="1"/>
</dbReference>
<dbReference type="KEGG" id="euz:DVS28_a3292"/>
<feature type="domain" description="Peptidase M3A/M3B catalytic" evidence="9">
    <location>
        <begin position="245"/>
        <end position="694"/>
    </location>
</feature>
<keyword evidence="5 7" id="KW-0862">Zinc</keyword>
<evidence type="ECO:0000256" key="3">
    <source>
        <dbReference type="ARBA" id="ARBA00022723"/>
    </source>
</evidence>
<evidence type="ECO:0000259" key="9">
    <source>
        <dbReference type="Pfam" id="PF01432"/>
    </source>
</evidence>
<evidence type="ECO:0000256" key="6">
    <source>
        <dbReference type="ARBA" id="ARBA00023049"/>
    </source>
</evidence>
<dbReference type="GO" id="GO:0004180">
    <property type="term" value="F:carboxypeptidase activity"/>
    <property type="evidence" value="ECO:0007669"/>
    <property type="project" value="UniProtKB-KW"/>
</dbReference>
<evidence type="ECO:0000313" key="10">
    <source>
        <dbReference type="EMBL" id="AXV07967.1"/>
    </source>
</evidence>
<gene>
    <name evidence="10" type="ORF">DVS28_a3292</name>
</gene>
<dbReference type="FunFam" id="3.40.390.10:FF:000009">
    <property type="entry name" value="Oligopeptidase A"/>
    <property type="match status" value="1"/>
</dbReference>
<dbReference type="InterPro" id="IPR024079">
    <property type="entry name" value="MetalloPept_cat_dom_sf"/>
</dbReference>
<dbReference type="InterPro" id="IPR024077">
    <property type="entry name" value="Neurolysin/TOP_dom2"/>
</dbReference>
<reference evidence="10 11" key="1">
    <citation type="submission" date="2018-09" db="EMBL/GenBank/DDBJ databases">
        <title>Complete genome sequence of Euzebya sp. DY32-46 isolated from seawater of Pacific Ocean.</title>
        <authorList>
            <person name="Xu L."/>
            <person name="Wu Y.-H."/>
            <person name="Xu X.-W."/>
        </authorList>
    </citation>
    <scope>NUCLEOTIDE SEQUENCE [LARGE SCALE GENOMIC DNA]</scope>
    <source>
        <strain evidence="10 11">DY32-46</strain>
    </source>
</reference>
<dbReference type="InterPro" id="IPR034005">
    <property type="entry name" value="M3A_DCP"/>
</dbReference>
<dbReference type="Proteomes" id="UP000264006">
    <property type="component" value="Chromosome"/>
</dbReference>
<dbReference type="GO" id="GO:0004222">
    <property type="term" value="F:metalloendopeptidase activity"/>
    <property type="evidence" value="ECO:0007669"/>
    <property type="project" value="InterPro"/>
</dbReference>
<name>A0A346Y0H0_9ACTN</name>
<dbReference type="InterPro" id="IPR045090">
    <property type="entry name" value="Pept_M3A_M3B"/>
</dbReference>
<dbReference type="GO" id="GO:0046872">
    <property type="term" value="F:metal ion binding"/>
    <property type="evidence" value="ECO:0007669"/>
    <property type="project" value="UniProtKB-UniRule"/>
</dbReference>
<dbReference type="SUPFAM" id="SSF55486">
    <property type="entry name" value="Metalloproteases ('zincins'), catalytic domain"/>
    <property type="match status" value="1"/>
</dbReference>
<comment type="cofactor">
    <cofactor evidence="7">
        <name>Zn(2+)</name>
        <dbReference type="ChEBI" id="CHEBI:29105"/>
    </cofactor>
    <text evidence="7">Binds 1 zinc ion.</text>
</comment>
<dbReference type="InterPro" id="IPR001567">
    <property type="entry name" value="Pept_M3A_M3B_dom"/>
</dbReference>
<keyword evidence="3 7" id="KW-0479">Metal-binding</keyword>
<sequence>MSLPDSAPADSTPADVAPDDNPLSSPSDLPYGLPPLDRITPQHIVEAIEAGLEAQRKEWEAIATDPAEPTVDNTVVALERSGRLLNRALTIHWTQSSSCIDDVVTDRDEWLAPQLAAHTDALYLDQRIFQRLDAVHDQRDALDLDAETCRLVERIHTDFVRAGAALDAEDRQRLSDLNRQLSEAGARFKRLLVEGTKANAVHVTEVAELVGMSEDALASAAASAQEHDLEGWLLPLVLPSGQPAMSSLTDRRTRRRLYEASVTRCLGGPHDTRPIVAEIVGLRAERAALLGAPTHAAHVIADQTAGDADTAMETLRGLVGPATANARVEAAELEALLLADGEDGPLQPWDWAYYAERVRSDRYGVEEEALRPYFAFDAVLRDGVFAAATDLYGITFVQRDDLPTYHPDVQLFEVFDHDGDGLGLCLIDPWSRPSKRGGAWMTTLADQSALLGGRPVVTVTHNIPRPAGDGPALMTVDAVRTLFHEFGHALHGLFSDVTYPRFSGTSVPRDFVEFPSQVNEMWAFDPAMLARYARHHETGEALDPAVVERLEAVGTYGEGFATSEYLAAALLDLAWHTIPPGRTVAADDVEAFELDALAELGLDLPWIPPRYRTTYFAHIFAGGYSAGYYSYIWSEVLDAELVQWFGEQGGLRRENGQVFRDRLLARGGAEDPMAAFEAVRGRPPTLAPLLERRGLSS</sequence>
<dbReference type="Gene3D" id="1.10.1370.10">
    <property type="entry name" value="Neurolysin, domain 3"/>
    <property type="match status" value="1"/>
</dbReference>
<dbReference type="OrthoDB" id="9773538at2"/>
<evidence type="ECO:0000256" key="5">
    <source>
        <dbReference type="ARBA" id="ARBA00022833"/>
    </source>
</evidence>
<dbReference type="RefSeq" id="WP_114592382.1">
    <property type="nucleotide sequence ID" value="NZ_CAXIBR010000007.1"/>
</dbReference>
<comment type="similarity">
    <text evidence="1 7">Belongs to the peptidase M3 family.</text>
</comment>
<dbReference type="GO" id="GO:0005829">
    <property type="term" value="C:cytosol"/>
    <property type="evidence" value="ECO:0007669"/>
    <property type="project" value="TreeGrafter"/>
</dbReference>
<keyword evidence="10" id="KW-0121">Carboxypeptidase</keyword>
<evidence type="ECO:0000256" key="8">
    <source>
        <dbReference type="SAM" id="MobiDB-lite"/>
    </source>
</evidence>
<keyword evidence="2 7" id="KW-0645">Protease</keyword>
<dbReference type="PANTHER" id="PTHR43660:SF1">
    <property type="entry name" value="DIPEPTIDYL CARBOXYPEPTIDASE"/>
    <property type="match status" value="1"/>
</dbReference>